<keyword evidence="2" id="KW-1185">Reference proteome</keyword>
<accession>A0A7U2HW55</accession>
<proteinExistence type="predicted"/>
<organism evidence="1 2">
    <name type="scientific">Phaeosphaeria nodorum (strain SN15 / ATCC MYA-4574 / FGSC 10173)</name>
    <name type="common">Glume blotch fungus</name>
    <name type="synonym">Parastagonospora nodorum</name>
    <dbReference type="NCBI Taxonomy" id="321614"/>
    <lineage>
        <taxon>Eukaryota</taxon>
        <taxon>Fungi</taxon>
        <taxon>Dikarya</taxon>
        <taxon>Ascomycota</taxon>
        <taxon>Pezizomycotina</taxon>
        <taxon>Dothideomycetes</taxon>
        <taxon>Pleosporomycetidae</taxon>
        <taxon>Pleosporales</taxon>
        <taxon>Pleosporineae</taxon>
        <taxon>Phaeosphaeriaceae</taxon>
        <taxon>Parastagonospora</taxon>
    </lineage>
</organism>
<evidence type="ECO:0000313" key="1">
    <source>
        <dbReference type="EMBL" id="QRC92908.1"/>
    </source>
</evidence>
<evidence type="ECO:0000313" key="2">
    <source>
        <dbReference type="Proteomes" id="UP000663193"/>
    </source>
</evidence>
<gene>
    <name evidence="1" type="ORF">JI435_403140</name>
</gene>
<dbReference type="Proteomes" id="UP000663193">
    <property type="component" value="Chromosome 2"/>
</dbReference>
<dbReference type="AlphaFoldDB" id="A0A7U2HW55"/>
<dbReference type="EMBL" id="CP069024">
    <property type="protein sequence ID" value="QRC92908.1"/>
    <property type="molecule type" value="Genomic_DNA"/>
</dbReference>
<protein>
    <submittedName>
        <fullName evidence="1">Uncharacterized protein</fullName>
    </submittedName>
</protein>
<sequence length="97" mass="10010">MLGQQSLVPAMLAFRGLPAIGIGTIALDTCNCKRGADLSAPLIVVQGILEGFYVAGGGDESTISELILVGQDGTGGMVIYAKRMEVLNPVLSVLVHP</sequence>
<name>A0A7U2HW55_PHANO</name>
<reference evidence="2" key="1">
    <citation type="journal article" date="2021" name="BMC Genomics">
        <title>Chromosome-level genome assembly and manually-curated proteome of model necrotroph Parastagonospora nodorum Sn15 reveals a genome-wide trove of candidate effector homologs, and redundancy of virulence-related functions within an accessory chromosome.</title>
        <authorList>
            <person name="Bertazzoni S."/>
            <person name="Jones D.A.B."/>
            <person name="Phan H.T."/>
            <person name="Tan K.-C."/>
            <person name="Hane J.K."/>
        </authorList>
    </citation>
    <scope>NUCLEOTIDE SEQUENCE [LARGE SCALE GENOMIC DNA]</scope>
    <source>
        <strain evidence="2">SN15 / ATCC MYA-4574 / FGSC 10173)</strain>
    </source>
</reference>
<dbReference type="VEuPathDB" id="FungiDB:JI435_403140"/>